<dbReference type="SUPFAM" id="SSF56672">
    <property type="entry name" value="DNA/RNA polymerases"/>
    <property type="match status" value="1"/>
</dbReference>
<evidence type="ECO:0000313" key="3">
    <source>
        <dbReference type="Proteomes" id="UP001205998"/>
    </source>
</evidence>
<organism evidence="2 3">
    <name type="scientific">Silurus asotus</name>
    <name type="common">Amur catfish</name>
    <name type="synonym">Parasilurus asotus</name>
    <dbReference type="NCBI Taxonomy" id="30991"/>
    <lineage>
        <taxon>Eukaryota</taxon>
        <taxon>Metazoa</taxon>
        <taxon>Chordata</taxon>
        <taxon>Craniata</taxon>
        <taxon>Vertebrata</taxon>
        <taxon>Euteleostomi</taxon>
        <taxon>Actinopterygii</taxon>
        <taxon>Neopterygii</taxon>
        <taxon>Teleostei</taxon>
        <taxon>Ostariophysi</taxon>
        <taxon>Siluriformes</taxon>
        <taxon>Siluridae</taxon>
        <taxon>Silurus</taxon>
    </lineage>
</organism>
<dbReference type="EMBL" id="MU551705">
    <property type="protein sequence ID" value="KAI5617314.1"/>
    <property type="molecule type" value="Genomic_DNA"/>
</dbReference>
<dbReference type="InterPro" id="IPR015095">
    <property type="entry name" value="AlkB_hom8_N"/>
</dbReference>
<dbReference type="GO" id="GO:0008168">
    <property type="term" value="F:methyltransferase activity"/>
    <property type="evidence" value="ECO:0007669"/>
    <property type="project" value="InterPro"/>
</dbReference>
<keyword evidence="3" id="KW-1185">Reference proteome</keyword>
<dbReference type="InterPro" id="IPR000477">
    <property type="entry name" value="RT_dom"/>
</dbReference>
<gene>
    <name evidence="2" type="ORF">C0J50_23095</name>
</gene>
<feature type="domain" description="Reverse transcriptase" evidence="1">
    <location>
        <begin position="1"/>
        <end position="113"/>
    </location>
</feature>
<comment type="caution">
    <text evidence="2">The sequence shown here is derived from an EMBL/GenBank/DDBJ whole genome shotgun (WGS) entry which is preliminary data.</text>
</comment>
<dbReference type="Pfam" id="PF00078">
    <property type="entry name" value="RVT_1"/>
    <property type="match status" value="1"/>
</dbReference>
<dbReference type="InterPro" id="IPR043502">
    <property type="entry name" value="DNA/RNA_pol_sf"/>
</dbReference>
<accession>A0AAD5AIE8</accession>
<dbReference type="PANTHER" id="PTHR33332">
    <property type="entry name" value="REVERSE TRANSCRIPTASE DOMAIN-CONTAINING PROTEIN"/>
    <property type="match status" value="1"/>
</dbReference>
<sequence length="151" mass="17123">MGKHTSSTLTLSTGAPQGCVLSPLLYSLYTYDCIVTSNSTTITIKFAEVGLISNNNETAYLQEVKNLGKWCQENNLLLNISKTKGLIVDFSTKQERSYQPLRVDSFQYLGVHITQDLSWSCHTNTLVKKARQRLYHLRCQRLFTLAPLRAF</sequence>
<dbReference type="Proteomes" id="UP001205998">
    <property type="component" value="Unassembled WGS sequence"/>
</dbReference>
<evidence type="ECO:0000313" key="2">
    <source>
        <dbReference type="EMBL" id="KAI5617314.1"/>
    </source>
</evidence>
<proteinExistence type="predicted"/>
<dbReference type="PROSITE" id="PS50878">
    <property type="entry name" value="RT_POL"/>
    <property type="match status" value="1"/>
</dbReference>
<dbReference type="AlphaFoldDB" id="A0AAD5AIE8"/>
<protein>
    <recommendedName>
        <fullName evidence="1">Reverse transcriptase domain-containing protein</fullName>
    </recommendedName>
</protein>
<evidence type="ECO:0000259" key="1">
    <source>
        <dbReference type="PROSITE" id="PS50878"/>
    </source>
</evidence>
<dbReference type="Pfam" id="PF09004">
    <property type="entry name" value="ALKBH8_N"/>
    <property type="match status" value="1"/>
</dbReference>
<dbReference type="GO" id="GO:0016706">
    <property type="term" value="F:2-oxoglutarate-dependent dioxygenase activity"/>
    <property type="evidence" value="ECO:0007669"/>
    <property type="project" value="InterPro"/>
</dbReference>
<name>A0AAD5AIE8_SILAS</name>
<reference evidence="2" key="1">
    <citation type="submission" date="2018-07" db="EMBL/GenBank/DDBJ databases">
        <title>Comparative genomics of catfishes provides insights into carnivory and benthic adaptation.</title>
        <authorList>
            <person name="Zhang Y."/>
            <person name="Wang D."/>
            <person name="Peng Z."/>
            <person name="Zheng S."/>
            <person name="Shao F."/>
            <person name="Tao W."/>
        </authorList>
    </citation>
    <scope>NUCLEOTIDE SEQUENCE</scope>
    <source>
        <strain evidence="2">Chongqing</strain>
    </source>
</reference>